<dbReference type="AlphaFoldDB" id="A0A138A065"/>
<dbReference type="InterPro" id="IPR001789">
    <property type="entry name" value="Sig_transdc_resp-reg_receiver"/>
</dbReference>
<name>A0A138A065_9ACTN</name>
<proteinExistence type="predicted"/>
<dbReference type="OrthoDB" id="3395459at2"/>
<evidence type="ECO:0000313" key="6">
    <source>
        <dbReference type="Proteomes" id="UP000070409"/>
    </source>
</evidence>
<evidence type="ECO:0000256" key="1">
    <source>
        <dbReference type="PROSITE-ProRule" id="PRU00169"/>
    </source>
</evidence>
<keyword evidence="1" id="KW-0597">Phosphoprotein</keyword>
<sequence length="131" mass="13741">MTGAAPLVLVYSSNARHRAEITAALGARPAPDRPPITVLEAATAQAVIARLDEGGVALVVLDGESSPTGGMGLARQVRDEIEPCPPLLVITARRADGWLARWSQADDWVSHPLDPFELAEAAGRLLATATL</sequence>
<protein>
    <recommendedName>
        <fullName evidence="2">Response regulatory domain-containing protein</fullName>
    </recommendedName>
</protein>
<comment type="caution">
    <text evidence="4">The sequence shown here is derived from an EMBL/GenBank/DDBJ whole genome shotgun (WGS) entry which is preliminary data.</text>
</comment>
<dbReference type="RefSeq" id="WP_068574949.1">
    <property type="nucleotide sequence ID" value="NZ_LSRE01000050.1"/>
</dbReference>
<reference evidence="4" key="2">
    <citation type="submission" date="2016-02" db="EMBL/GenBank/DDBJ databases">
        <authorList>
            <person name="Teng J.L."/>
            <person name="Yang Y."/>
            <person name="Huang Y."/>
            <person name="Guo F."/>
            <person name="Wei W."/>
            <person name="Chen J.H."/>
            <person name="Wong S.Y."/>
            <person name="Lau S.K."/>
            <person name="Woo P.C."/>
        </authorList>
    </citation>
    <scope>NUCLEOTIDE SEQUENCE</scope>
    <source>
        <strain evidence="4">JCM 15929</strain>
    </source>
</reference>
<gene>
    <name evidence="4" type="ORF">AXK60_18910</name>
    <name evidence="3" type="ORF">AXK61_10480</name>
</gene>
<dbReference type="EMBL" id="LSRE01000050">
    <property type="protein sequence ID" value="KXO89046.1"/>
    <property type="molecule type" value="Genomic_DNA"/>
</dbReference>
<dbReference type="STRING" id="239498.AXK60_18910"/>
<organism evidence="4 5">
    <name type="scientific">Tsukamurella pseudospumae</name>
    <dbReference type="NCBI Taxonomy" id="239498"/>
    <lineage>
        <taxon>Bacteria</taxon>
        <taxon>Bacillati</taxon>
        <taxon>Actinomycetota</taxon>
        <taxon>Actinomycetes</taxon>
        <taxon>Mycobacteriales</taxon>
        <taxon>Tsukamurellaceae</taxon>
        <taxon>Tsukamurella</taxon>
    </lineage>
</organism>
<keyword evidence="6" id="KW-1185">Reference proteome</keyword>
<dbReference type="Proteomes" id="UP000070409">
    <property type="component" value="Unassembled WGS sequence"/>
</dbReference>
<dbReference type="EMBL" id="LSRF01000058">
    <property type="protein sequence ID" value="KXP03841.1"/>
    <property type="molecule type" value="Genomic_DNA"/>
</dbReference>
<evidence type="ECO:0000313" key="5">
    <source>
        <dbReference type="Proteomes" id="UP000070258"/>
    </source>
</evidence>
<reference evidence="3 6" key="3">
    <citation type="submission" date="2016-02" db="EMBL/GenBank/DDBJ databases">
        <authorList>
            <person name="Teng J.L."/>
            <person name="Tang Y."/>
            <person name="Huang Y."/>
            <person name="Guo F."/>
            <person name="Wei W."/>
            <person name="Chen J.H."/>
            <person name="Wong S.Y."/>
            <person name="Lau S.K."/>
            <person name="Woo P.C."/>
        </authorList>
    </citation>
    <scope>NUCLEOTIDE SEQUENCE [LARGE SCALE GENOMIC DNA]</scope>
    <source>
        <strain evidence="3 6">JCM 13375</strain>
    </source>
</reference>
<evidence type="ECO:0000259" key="2">
    <source>
        <dbReference type="PROSITE" id="PS50110"/>
    </source>
</evidence>
<feature type="domain" description="Response regulatory" evidence="2">
    <location>
        <begin position="7"/>
        <end position="126"/>
    </location>
</feature>
<dbReference type="SUPFAM" id="SSF52172">
    <property type="entry name" value="CheY-like"/>
    <property type="match status" value="1"/>
</dbReference>
<dbReference type="PROSITE" id="PS50110">
    <property type="entry name" value="RESPONSE_REGULATORY"/>
    <property type="match status" value="1"/>
</dbReference>
<accession>A0A138A065</accession>
<dbReference type="GO" id="GO:0000160">
    <property type="term" value="P:phosphorelay signal transduction system"/>
    <property type="evidence" value="ECO:0007669"/>
    <property type="project" value="InterPro"/>
</dbReference>
<dbReference type="Gene3D" id="3.40.50.2300">
    <property type="match status" value="1"/>
</dbReference>
<evidence type="ECO:0000313" key="3">
    <source>
        <dbReference type="EMBL" id="KXO89046.1"/>
    </source>
</evidence>
<evidence type="ECO:0000313" key="4">
    <source>
        <dbReference type="EMBL" id="KXP03841.1"/>
    </source>
</evidence>
<dbReference type="Proteomes" id="UP000070258">
    <property type="component" value="Unassembled WGS sequence"/>
</dbReference>
<dbReference type="InterPro" id="IPR011006">
    <property type="entry name" value="CheY-like_superfamily"/>
</dbReference>
<feature type="modified residue" description="4-aspartylphosphate" evidence="1">
    <location>
        <position position="62"/>
    </location>
</feature>
<reference evidence="5" key="1">
    <citation type="submission" date="2016-02" db="EMBL/GenBank/DDBJ databases">
        <authorList>
            <person name="Wen L."/>
            <person name="He K."/>
            <person name="Yang H."/>
        </authorList>
    </citation>
    <scope>NUCLEOTIDE SEQUENCE [LARGE SCALE GENOMIC DNA]</scope>
    <source>
        <strain evidence="5">JCM 15929</strain>
    </source>
</reference>